<gene>
    <name evidence="1" type="ORF">O6H91_08G062000</name>
</gene>
<evidence type="ECO:0000313" key="1">
    <source>
        <dbReference type="EMBL" id="KAJ7546945.1"/>
    </source>
</evidence>
<dbReference type="EMBL" id="CM055099">
    <property type="protein sequence ID" value="KAJ7546945.1"/>
    <property type="molecule type" value="Genomic_DNA"/>
</dbReference>
<protein>
    <submittedName>
        <fullName evidence="1">Uncharacterized protein</fullName>
    </submittedName>
</protein>
<proteinExistence type="predicted"/>
<name>A0ACC2CY20_DIPCM</name>
<evidence type="ECO:0000313" key="2">
    <source>
        <dbReference type="Proteomes" id="UP001162992"/>
    </source>
</evidence>
<comment type="caution">
    <text evidence="1">The sequence shown here is derived from an EMBL/GenBank/DDBJ whole genome shotgun (WGS) entry which is preliminary data.</text>
</comment>
<organism evidence="1 2">
    <name type="scientific">Diphasiastrum complanatum</name>
    <name type="common">Issler's clubmoss</name>
    <name type="synonym">Lycopodium complanatum</name>
    <dbReference type="NCBI Taxonomy" id="34168"/>
    <lineage>
        <taxon>Eukaryota</taxon>
        <taxon>Viridiplantae</taxon>
        <taxon>Streptophyta</taxon>
        <taxon>Embryophyta</taxon>
        <taxon>Tracheophyta</taxon>
        <taxon>Lycopodiopsida</taxon>
        <taxon>Lycopodiales</taxon>
        <taxon>Lycopodiaceae</taxon>
        <taxon>Lycopodioideae</taxon>
        <taxon>Diphasiastrum</taxon>
    </lineage>
</organism>
<reference evidence="2" key="1">
    <citation type="journal article" date="2024" name="Proc. Natl. Acad. Sci. U.S.A.">
        <title>Extraordinary preservation of gene collinearity over three hundred million years revealed in homosporous lycophytes.</title>
        <authorList>
            <person name="Li C."/>
            <person name="Wickell D."/>
            <person name="Kuo L.Y."/>
            <person name="Chen X."/>
            <person name="Nie B."/>
            <person name="Liao X."/>
            <person name="Peng D."/>
            <person name="Ji J."/>
            <person name="Jenkins J."/>
            <person name="Williams M."/>
            <person name="Shu S."/>
            <person name="Plott C."/>
            <person name="Barry K."/>
            <person name="Rajasekar S."/>
            <person name="Grimwood J."/>
            <person name="Han X."/>
            <person name="Sun S."/>
            <person name="Hou Z."/>
            <person name="He W."/>
            <person name="Dai G."/>
            <person name="Sun C."/>
            <person name="Schmutz J."/>
            <person name="Leebens-Mack J.H."/>
            <person name="Li F.W."/>
            <person name="Wang L."/>
        </authorList>
    </citation>
    <scope>NUCLEOTIDE SEQUENCE [LARGE SCALE GENOMIC DNA]</scope>
    <source>
        <strain evidence="2">cv. PW_Plant_1</strain>
    </source>
</reference>
<accession>A0ACC2CY20</accession>
<keyword evidence="2" id="KW-1185">Reference proteome</keyword>
<sequence>MISGWLHSSKWYGRDNLVSSHIGSSDERTSSINKNGLSMIQDRKVMCFKCFKLWDPSLNSGHSCLMESSGSSSREHSQKENYRSGPLDPTRKSIFGRVLDPRSRAIQDWNRLFLLSRAFGLAVDPLFLYLMAISPELLCLYVDGWFAVLVTVLRSVIDVMHLWHIWLQLKLAFVSKESLVVGRGKLVWDPYAVAWHYVRSPGGFWFDIFAILPVLQVTIWVYVPTMIRRGGQTPAIMTLVSVVFLFQFIPRVFHSVLLVRRMQHVTGYVFGTAWWGFALNLIAYFIAAHVAGACWYLLALQRVESCLHIQCTATMGCNTKNLGCPEPLLYGSQFADKVAKISSLGEGSQISSVCLQAGSSNFSYGIYAWAVPLVTTRNWLERILYPIFWGLMTLSSFGNALTPSNHMLEVVFAITVITCGLLMFTMLIGNIQVFLHSITAKKEEMHLRMRDLEWWMRRRQLPSRLRHRVRQYERQKWAALRGVDESLMIRDLPEGLRRDIKHHLCLDLVRQVPLFDQMDEIVLDTICDRVKPLLFIKGETVIREGDPILRMLFIVRGHWQSVHRVSSSKTSVFMLGPGNFCGDELLSWCLRKPFVYRLPTSNATLTCVDSGEAFGLEAQDLKYVTDHFRYKFANEKLKRTARYYSSGWRTWAAVTVQLAWRRFKAQRAVNALVGYSSNANVPDDALTRNPTLATSQNDRLRMCTAMFLSPKPQDHLE</sequence>
<dbReference type="Proteomes" id="UP001162992">
    <property type="component" value="Chromosome 8"/>
</dbReference>